<keyword evidence="5" id="KW-1185">Reference proteome</keyword>
<feature type="signal peptide" evidence="1">
    <location>
        <begin position="1"/>
        <end position="23"/>
    </location>
</feature>
<dbReference type="PANTHER" id="PTHR30383:SF29">
    <property type="entry name" value="SGNH HYDROLASE-TYPE ESTERASE DOMAIN-CONTAINING PROTEIN"/>
    <property type="match status" value="1"/>
</dbReference>
<sequence length="377" mass="41309">MKKFTAVVSMSFLGFICSTLSHAASLSNFNDPNSQNLVQAIYNKSLHIVQLGDSHTAADVMTDALRVDLQAHLGNGGMGWGMPMYFTGHRLARYGYDNSGWSPISSRTQSNENYSLGGLLAIPKYAGASLTIKAKQSEVSQRIKVSIRQGAGDEALLGHDAQGRRFQIEAPIKNGQWQMVEFVAQLPFTFVAQQSSQTALAGWWAQNENGQGAIVSALGINGAQLSYWDRWSQQGIRNDLANIAPDLVILAYGTNEAYNNNVDIEQERSNLIRQIHSIRQASPRSAILVVSAPESLKNTAGSCGTRPAKLTAFQNMQYQVAQQQKTLYWDWQDAMGGSCSMKSWINQGRARGDGVHFTSLGYQELGQQMAQDLLALP</sequence>
<feature type="chain" id="PRO_5008539968" evidence="1">
    <location>
        <begin position="24"/>
        <end position="377"/>
    </location>
</feature>
<protein>
    <submittedName>
        <fullName evidence="4">Uncharacterized protein</fullName>
    </submittedName>
</protein>
<keyword evidence="1" id="KW-0732">Signal</keyword>
<dbReference type="KEGG" id="ala:BFG52_13830"/>
<dbReference type="OrthoDB" id="7985403at2"/>
<dbReference type="Gene3D" id="2.60.120.1360">
    <property type="match status" value="1"/>
</dbReference>
<evidence type="ECO:0000313" key="5">
    <source>
        <dbReference type="Proteomes" id="UP000093391"/>
    </source>
</evidence>
<feature type="domain" description="Peptidoglycan O-acetylesterase N-terminal" evidence="3">
    <location>
        <begin position="76"/>
        <end position="189"/>
    </location>
</feature>
<gene>
    <name evidence="4" type="ORF">BFG52_13830</name>
</gene>
<accession>A0A1B2M2D2</accession>
<dbReference type="AlphaFoldDB" id="A0A1B2M2D2"/>
<reference evidence="4 5" key="1">
    <citation type="submission" date="2016-08" db="EMBL/GenBank/DDBJ databases">
        <authorList>
            <person name="Seilhamer J.J."/>
        </authorList>
    </citation>
    <scope>NUCLEOTIDE SEQUENCE [LARGE SCALE GENOMIC DNA]</scope>
    <source>
        <strain evidence="4 5">BRTC-1</strain>
    </source>
</reference>
<evidence type="ECO:0000313" key="4">
    <source>
        <dbReference type="EMBL" id="AOA59329.1"/>
    </source>
</evidence>
<dbReference type="EMBL" id="CP016895">
    <property type="protein sequence ID" value="AOA59329.1"/>
    <property type="molecule type" value="Genomic_DNA"/>
</dbReference>
<dbReference type="InterPro" id="IPR051532">
    <property type="entry name" value="Ester_Hydrolysis_Enzymes"/>
</dbReference>
<evidence type="ECO:0000256" key="1">
    <source>
        <dbReference type="SAM" id="SignalP"/>
    </source>
</evidence>
<dbReference type="RefSeq" id="WP_067557471.1">
    <property type="nucleotide sequence ID" value="NZ_CP016895.1"/>
</dbReference>
<name>A0A1B2M2D2_9GAMM</name>
<dbReference type="Gene3D" id="3.40.50.1110">
    <property type="entry name" value="SGNH hydrolase"/>
    <property type="match status" value="1"/>
</dbReference>
<dbReference type="InterPro" id="IPR013830">
    <property type="entry name" value="SGNH_hydro"/>
</dbReference>
<evidence type="ECO:0000259" key="2">
    <source>
        <dbReference type="Pfam" id="PF13472"/>
    </source>
</evidence>
<dbReference type="PANTHER" id="PTHR30383">
    <property type="entry name" value="THIOESTERASE 1/PROTEASE 1/LYSOPHOSPHOLIPASE L1"/>
    <property type="match status" value="1"/>
</dbReference>
<feature type="domain" description="SGNH hydrolase-type esterase" evidence="2">
    <location>
        <begin position="201"/>
        <end position="363"/>
    </location>
</feature>
<dbReference type="GO" id="GO:0016788">
    <property type="term" value="F:hydrolase activity, acting on ester bonds"/>
    <property type="evidence" value="ECO:0007669"/>
    <property type="project" value="UniProtKB-ARBA"/>
</dbReference>
<dbReference type="InterPro" id="IPR055041">
    <property type="entry name" value="Ape1_N"/>
</dbReference>
<proteinExistence type="predicted"/>
<dbReference type="SUPFAM" id="SSF52266">
    <property type="entry name" value="SGNH hydrolase"/>
    <property type="match status" value="1"/>
</dbReference>
<organism evidence="4 5">
    <name type="scientific">Acinetobacter larvae</name>
    <dbReference type="NCBI Taxonomy" id="1789224"/>
    <lineage>
        <taxon>Bacteria</taxon>
        <taxon>Pseudomonadati</taxon>
        <taxon>Pseudomonadota</taxon>
        <taxon>Gammaproteobacteria</taxon>
        <taxon>Moraxellales</taxon>
        <taxon>Moraxellaceae</taxon>
        <taxon>Acinetobacter</taxon>
    </lineage>
</organism>
<dbReference type="Pfam" id="PF13472">
    <property type="entry name" value="Lipase_GDSL_2"/>
    <property type="match status" value="1"/>
</dbReference>
<dbReference type="STRING" id="1789224.BFG52_13830"/>
<dbReference type="Proteomes" id="UP000093391">
    <property type="component" value="Chromosome"/>
</dbReference>
<dbReference type="InterPro" id="IPR036514">
    <property type="entry name" value="SGNH_hydro_sf"/>
</dbReference>
<dbReference type="Pfam" id="PF22753">
    <property type="entry name" value="Ape1_N"/>
    <property type="match status" value="1"/>
</dbReference>
<evidence type="ECO:0000259" key="3">
    <source>
        <dbReference type="Pfam" id="PF22753"/>
    </source>
</evidence>